<comment type="caution">
    <text evidence="2">The sequence shown here is derived from an EMBL/GenBank/DDBJ whole genome shotgun (WGS) entry which is preliminary data.</text>
</comment>
<feature type="transmembrane region" description="Helical" evidence="1">
    <location>
        <begin position="6"/>
        <end position="29"/>
    </location>
</feature>
<feature type="transmembrane region" description="Helical" evidence="1">
    <location>
        <begin position="63"/>
        <end position="81"/>
    </location>
</feature>
<organism evidence="2 3">
    <name type="scientific">Malaciobacter halophilus</name>
    <dbReference type="NCBI Taxonomy" id="197482"/>
    <lineage>
        <taxon>Bacteria</taxon>
        <taxon>Pseudomonadati</taxon>
        <taxon>Campylobacterota</taxon>
        <taxon>Epsilonproteobacteria</taxon>
        <taxon>Campylobacterales</taxon>
        <taxon>Arcobacteraceae</taxon>
        <taxon>Malaciobacter</taxon>
    </lineage>
</organism>
<gene>
    <name evidence="2" type="ORF">CP960_03740</name>
</gene>
<dbReference type="KEGG" id="ahs:AHALO_1773"/>
<dbReference type="OrthoDB" id="5344168at2"/>
<accession>A0A2N1J4Q8</accession>
<evidence type="ECO:0000313" key="3">
    <source>
        <dbReference type="Proteomes" id="UP000233248"/>
    </source>
</evidence>
<keyword evidence="3" id="KW-1185">Reference proteome</keyword>
<proteinExistence type="predicted"/>
<dbReference type="RefSeq" id="WP_101183888.1">
    <property type="nucleotide sequence ID" value="NZ_CP031218.1"/>
</dbReference>
<keyword evidence="1" id="KW-0812">Transmembrane</keyword>
<evidence type="ECO:0000256" key="1">
    <source>
        <dbReference type="SAM" id="Phobius"/>
    </source>
</evidence>
<dbReference type="EMBL" id="NXIF01000014">
    <property type="protein sequence ID" value="PKI81494.1"/>
    <property type="molecule type" value="Genomic_DNA"/>
</dbReference>
<dbReference type="Proteomes" id="UP000233248">
    <property type="component" value="Unassembled WGS sequence"/>
</dbReference>
<reference evidence="2 3" key="1">
    <citation type="submission" date="2017-09" db="EMBL/GenBank/DDBJ databases">
        <title>Genomics of the genus Arcobacter.</title>
        <authorList>
            <person name="Perez-Cataluna A."/>
            <person name="Figueras M.J."/>
            <person name="Salas-Masso N."/>
        </authorList>
    </citation>
    <scope>NUCLEOTIDE SEQUENCE [LARGE SCALE GENOMIC DNA]</scope>
    <source>
        <strain evidence="2 3">DSM 18005</strain>
    </source>
</reference>
<name>A0A2N1J4Q8_9BACT</name>
<keyword evidence="1" id="KW-0472">Membrane</keyword>
<sequence>MSYEEIFILGWLANIFMIFANVLVVLMVVRNNEPEKLKEQSIQLNELKKEYDKYYPYHKQMSILAYLLPFTGFFKVGFRLFEMTLFLSKNKDANVYNFIEYKYTKDIQRAKNSN</sequence>
<evidence type="ECO:0000313" key="2">
    <source>
        <dbReference type="EMBL" id="PKI81494.1"/>
    </source>
</evidence>
<protein>
    <submittedName>
        <fullName evidence="2">Uncharacterized protein</fullName>
    </submittedName>
</protein>
<keyword evidence="1" id="KW-1133">Transmembrane helix</keyword>
<dbReference type="AlphaFoldDB" id="A0A2N1J4Q8"/>